<accession>A0A2M7R9B9</accession>
<keyword evidence="1" id="KW-0812">Transmembrane</keyword>
<comment type="caution">
    <text evidence="2">The sequence shown here is derived from an EMBL/GenBank/DDBJ whole genome shotgun (WGS) entry which is preliminary data.</text>
</comment>
<keyword evidence="1" id="KW-0472">Membrane</keyword>
<evidence type="ECO:0000256" key="1">
    <source>
        <dbReference type="SAM" id="Phobius"/>
    </source>
</evidence>
<dbReference type="AlphaFoldDB" id="A0A2M7R9B9"/>
<proteinExistence type="predicted"/>
<dbReference type="EMBL" id="PFMA01000050">
    <property type="protein sequence ID" value="PIY93358.1"/>
    <property type="molecule type" value="Genomic_DNA"/>
</dbReference>
<sequence>MKFTIGKIFTILFVVSIYIFFNFSDVKATEYFEWTATPEVASVEVGKPLLFTITAKYDGYIDVYIPGPINLYCPNCSAVNKISFISSSSLDGIEKDISVIYTFNSAEYLKLISSKLPVTIPLVFIASKGTNQDTTETYEYNIEIKDFDCKQFNGNENKNKCDSAIYCVWTANDSGKCFSKSDEEACKVISEKDQCVKSKVCALDKNNKCVLAGVASKQQRDTYASNVVDQINIDGHPVPDDYKGPLPPCAFWGGCRDVNALVEVGLRVVDYIFSIVAALAFVFFIYGGFTWIFSFGSPDKIKKGQQIFVYAVIGLVIVFSAYILVGFLLDALNVSETFRGIKK</sequence>
<reference evidence="3" key="1">
    <citation type="submission" date="2017-09" db="EMBL/GenBank/DDBJ databases">
        <title>Depth-based differentiation of microbial function through sediment-hosted aquifers and enrichment of novel symbionts in the deep terrestrial subsurface.</title>
        <authorList>
            <person name="Probst A.J."/>
            <person name="Ladd B."/>
            <person name="Jarett J.K."/>
            <person name="Geller-Mcgrath D.E."/>
            <person name="Sieber C.M.K."/>
            <person name="Emerson J.B."/>
            <person name="Anantharaman K."/>
            <person name="Thomas B.C."/>
            <person name="Malmstrom R."/>
            <person name="Stieglmeier M."/>
            <person name="Klingl A."/>
            <person name="Woyke T."/>
            <person name="Ryan C.M."/>
            <person name="Banfield J.F."/>
        </authorList>
    </citation>
    <scope>NUCLEOTIDE SEQUENCE [LARGE SCALE GENOMIC DNA]</scope>
</reference>
<protein>
    <submittedName>
        <fullName evidence="2">Uncharacterized protein</fullName>
    </submittedName>
</protein>
<gene>
    <name evidence="2" type="ORF">COY69_02035</name>
</gene>
<feature type="transmembrane region" description="Helical" evidence="1">
    <location>
        <begin position="307"/>
        <end position="329"/>
    </location>
</feature>
<evidence type="ECO:0000313" key="2">
    <source>
        <dbReference type="EMBL" id="PIY93358.1"/>
    </source>
</evidence>
<dbReference type="Pfam" id="PF18895">
    <property type="entry name" value="T4SS_pilin"/>
    <property type="match status" value="1"/>
</dbReference>
<dbReference type="Proteomes" id="UP000229449">
    <property type="component" value="Unassembled WGS sequence"/>
</dbReference>
<feature type="transmembrane region" description="Helical" evidence="1">
    <location>
        <begin position="271"/>
        <end position="295"/>
    </location>
</feature>
<dbReference type="InterPro" id="IPR043993">
    <property type="entry name" value="T4SS_pilin"/>
</dbReference>
<name>A0A2M7R9B9_9BACT</name>
<organism evidence="2 3">
    <name type="scientific">Candidatus Magasanikbacteria bacterium CG_4_10_14_0_8_um_filter_32_14</name>
    <dbReference type="NCBI Taxonomy" id="1974640"/>
    <lineage>
        <taxon>Bacteria</taxon>
        <taxon>Candidatus Magasanikiibacteriota</taxon>
    </lineage>
</organism>
<keyword evidence="1" id="KW-1133">Transmembrane helix</keyword>
<evidence type="ECO:0000313" key="3">
    <source>
        <dbReference type="Proteomes" id="UP000229449"/>
    </source>
</evidence>